<feature type="binding site" evidence="7">
    <location>
        <begin position="112"/>
        <end position="118"/>
    </location>
    <ligand>
        <name>ATP</name>
        <dbReference type="ChEBI" id="CHEBI:30616"/>
    </ligand>
</feature>
<dbReference type="Pfam" id="PF08245">
    <property type="entry name" value="Mur_ligase_M"/>
    <property type="match status" value="1"/>
</dbReference>
<evidence type="ECO:0000256" key="6">
    <source>
        <dbReference type="ARBA" id="ARBA00023316"/>
    </source>
</evidence>
<feature type="binding site" evidence="7">
    <location>
        <position position="189"/>
    </location>
    <ligand>
        <name>UDP-N-acetyl-alpha-D-muramoyl-L-alanyl-D-glutamate</name>
        <dbReference type="ChEBI" id="CHEBI:83900"/>
    </ligand>
</feature>
<keyword evidence="13" id="KW-1185">Reference proteome</keyword>
<keyword evidence="4 7" id="KW-0573">Peptidoglycan synthesis</keyword>
<keyword evidence="7" id="KW-0067">ATP-binding</keyword>
<reference evidence="12 13" key="1">
    <citation type="submission" date="2024-02" db="EMBL/GenBank/DDBJ databases">
        <title>Haloferula sargassicola NBRC 104335.</title>
        <authorList>
            <person name="Ichikawa N."/>
            <person name="Katano-Makiyama Y."/>
            <person name="Hidaka K."/>
        </authorList>
    </citation>
    <scope>NUCLEOTIDE SEQUENCE [LARGE SCALE GENOMIC DNA]</scope>
    <source>
        <strain evidence="12 13">NBRC 104335</strain>
    </source>
</reference>
<dbReference type="SUPFAM" id="SSF63418">
    <property type="entry name" value="MurE/MurF N-terminal domain"/>
    <property type="match status" value="1"/>
</dbReference>
<dbReference type="GO" id="GO:0016874">
    <property type="term" value="F:ligase activity"/>
    <property type="evidence" value="ECO:0007669"/>
    <property type="project" value="UniProtKB-KW"/>
</dbReference>
<feature type="domain" description="Mur ligase C-terminal" evidence="10">
    <location>
        <begin position="339"/>
        <end position="464"/>
    </location>
</feature>
<dbReference type="Proteomes" id="UP001476282">
    <property type="component" value="Unassembled WGS sequence"/>
</dbReference>
<evidence type="ECO:0000256" key="5">
    <source>
        <dbReference type="ARBA" id="ARBA00023306"/>
    </source>
</evidence>
<dbReference type="InterPro" id="IPR036615">
    <property type="entry name" value="Mur_ligase_C_dom_sf"/>
</dbReference>
<feature type="binding site" evidence="7">
    <location>
        <position position="466"/>
    </location>
    <ligand>
        <name>meso-2,6-diaminopimelate</name>
        <dbReference type="ChEBI" id="CHEBI:57791"/>
    </ligand>
</feature>
<dbReference type="InterPro" id="IPR004101">
    <property type="entry name" value="Mur_ligase_C"/>
</dbReference>
<feature type="binding site" evidence="7">
    <location>
        <begin position="412"/>
        <end position="415"/>
    </location>
    <ligand>
        <name>meso-2,6-diaminopimelate</name>
        <dbReference type="ChEBI" id="CHEBI:57791"/>
    </ligand>
</feature>
<feature type="domain" description="Mur ligase central" evidence="11">
    <location>
        <begin position="110"/>
        <end position="316"/>
    </location>
</feature>
<dbReference type="PANTHER" id="PTHR23135:SF4">
    <property type="entry name" value="UDP-N-ACETYLMURAMOYL-L-ALANYL-D-GLUTAMATE--2,6-DIAMINOPIMELATE LIGASE MURE HOMOLOG, CHLOROPLASTIC"/>
    <property type="match status" value="1"/>
</dbReference>
<feature type="domain" description="Mur ligase N-terminal catalytic" evidence="9">
    <location>
        <begin position="22"/>
        <end position="96"/>
    </location>
</feature>
<dbReference type="Gene3D" id="3.40.1390.10">
    <property type="entry name" value="MurE/MurF, N-terminal domain"/>
    <property type="match status" value="1"/>
</dbReference>
<comment type="PTM">
    <text evidence="7">Carboxylation is probably crucial for Mg(2+) binding and, consequently, for the gamma-phosphate positioning of ATP.</text>
</comment>
<feature type="binding site" evidence="7">
    <location>
        <position position="462"/>
    </location>
    <ligand>
        <name>meso-2,6-diaminopimelate</name>
        <dbReference type="ChEBI" id="CHEBI:57791"/>
    </ligand>
</feature>
<keyword evidence="5 7" id="KW-0131">Cell cycle</keyword>
<comment type="pathway">
    <text evidence="7 8">Cell wall biogenesis; peptidoglycan biosynthesis.</text>
</comment>
<keyword evidence="6 7" id="KW-0961">Cell wall biogenesis/degradation</keyword>
<dbReference type="InterPro" id="IPR013221">
    <property type="entry name" value="Mur_ligase_cen"/>
</dbReference>
<organism evidence="12 13">
    <name type="scientific">Haloferula sargassicola</name>
    <dbReference type="NCBI Taxonomy" id="490096"/>
    <lineage>
        <taxon>Bacteria</taxon>
        <taxon>Pseudomonadati</taxon>
        <taxon>Verrucomicrobiota</taxon>
        <taxon>Verrucomicrobiia</taxon>
        <taxon>Verrucomicrobiales</taxon>
        <taxon>Verrucomicrobiaceae</taxon>
        <taxon>Haloferula</taxon>
    </lineage>
</organism>
<comment type="similarity">
    <text evidence="1 7">Belongs to the MurCDEF family. MurE subfamily.</text>
</comment>
<dbReference type="NCBIfam" id="TIGR01085">
    <property type="entry name" value="murE"/>
    <property type="match status" value="1"/>
</dbReference>
<dbReference type="Pfam" id="PF02875">
    <property type="entry name" value="Mur_ligase_C"/>
    <property type="match status" value="1"/>
</dbReference>
<feature type="binding site" evidence="7">
    <location>
        <position position="187"/>
    </location>
    <ligand>
        <name>UDP-N-acetyl-alpha-D-muramoyl-L-alanyl-D-glutamate</name>
        <dbReference type="ChEBI" id="CHEBI:83900"/>
    </ligand>
</feature>
<dbReference type="InterPro" id="IPR036565">
    <property type="entry name" value="Mur-like_cat_sf"/>
</dbReference>
<dbReference type="Pfam" id="PF01225">
    <property type="entry name" value="Mur_ligase"/>
    <property type="match status" value="1"/>
</dbReference>
<dbReference type="Gene3D" id="3.90.190.20">
    <property type="entry name" value="Mur ligase, C-terminal domain"/>
    <property type="match status" value="1"/>
</dbReference>
<dbReference type="EMBL" id="BAABRI010000034">
    <property type="protein sequence ID" value="GAA5484747.1"/>
    <property type="molecule type" value="Genomic_DNA"/>
</dbReference>
<keyword evidence="7" id="KW-0963">Cytoplasm</keyword>
<dbReference type="SUPFAM" id="SSF53623">
    <property type="entry name" value="MurD-like peptide ligases, catalytic domain"/>
    <property type="match status" value="1"/>
</dbReference>
<dbReference type="RefSeq" id="WP_353568853.1">
    <property type="nucleotide sequence ID" value="NZ_BAABRI010000034.1"/>
</dbReference>
<gene>
    <name evidence="7 12" type="primary">murE</name>
    <name evidence="12" type="ORF">Hsar01_03993</name>
</gene>
<sequence>MKLRDAISEIRKPLVQGTLEGEITSVTADSRTVEEGGAFVAVRGGQVDGRRFIDDAVRRGAVAVIADSPPETGAPAGVTWIQVSDTRGALSSIAAQLAGHPSADMKMAGVTGTNGKTTIAFLIHHLMRAAWHRAGMIGTIRIDDGVEEVNASCTTPDSPGVQYLLARMAGNGCRGTAMEVSSHGIDQKRVADVAFDALVFTNLTQDHLDYHGTMEAYAEAKFSWFEATAANPQGKKPAAVINVDDGAGAELAERLEGKMTVVRYGFGLHTDIRALDFRQSPRGMELKLELRGKQYLVRAPLIGRFNAYNIMAVLGAVKPLGLSFRAAVSALADAPQVPGRMENCGTRDGVTVFVDYAHTPDALENACRTLKELEPKRLITVFGCGGDRDTAKRPLMAKAAARHSDACIITSDNPRSEDPEEIVRQIEGGMGTARYRTVTDRAEAIRIAVHAAAPGDIVLIAGKGHETYQQFADRTIDFDDRKEVKRSLAARPDPEERRRP</sequence>
<comment type="function">
    <text evidence="7">Catalyzes the addition of meso-diaminopimelic acid to the nucleotide precursor UDP-N-acetylmuramoyl-L-alanyl-D-glutamate (UMAG) in the biosynthesis of bacterial cell-wall peptidoglycan.</text>
</comment>
<dbReference type="SUPFAM" id="SSF53244">
    <property type="entry name" value="MurD-like peptide ligases, peptide-binding domain"/>
    <property type="match status" value="1"/>
</dbReference>
<comment type="caution">
    <text evidence="12">The sequence shown here is derived from an EMBL/GenBank/DDBJ whole genome shotgun (WGS) entry which is preliminary data.</text>
</comment>
<dbReference type="NCBIfam" id="NF001126">
    <property type="entry name" value="PRK00139.1-4"/>
    <property type="match status" value="1"/>
</dbReference>
<evidence type="ECO:0000256" key="3">
    <source>
        <dbReference type="ARBA" id="ARBA00022960"/>
    </source>
</evidence>
<evidence type="ECO:0000313" key="13">
    <source>
        <dbReference type="Proteomes" id="UP001476282"/>
    </source>
</evidence>
<name>A0ABP9UVJ6_9BACT</name>
<dbReference type="HAMAP" id="MF_00208">
    <property type="entry name" value="MurE"/>
    <property type="match status" value="1"/>
</dbReference>
<comment type="subcellular location">
    <subcellularLocation>
        <location evidence="7 8">Cytoplasm</location>
    </subcellularLocation>
</comment>
<accession>A0ABP9UVJ6</accession>
<dbReference type="InterPro" id="IPR035911">
    <property type="entry name" value="MurE/MurF_N"/>
</dbReference>
<evidence type="ECO:0000256" key="2">
    <source>
        <dbReference type="ARBA" id="ARBA00022618"/>
    </source>
</evidence>
<comment type="caution">
    <text evidence="7">Lacks conserved residue(s) required for the propagation of feature annotation.</text>
</comment>
<keyword evidence="3 7" id="KW-0133">Cell shape</keyword>
<evidence type="ECO:0000256" key="1">
    <source>
        <dbReference type="ARBA" id="ARBA00005898"/>
    </source>
</evidence>
<dbReference type="InterPro" id="IPR000713">
    <property type="entry name" value="Mur_ligase_N"/>
</dbReference>
<keyword evidence="7" id="KW-0547">Nucleotide-binding</keyword>
<dbReference type="Gene3D" id="3.40.1190.10">
    <property type="entry name" value="Mur-like, catalytic domain"/>
    <property type="match status" value="1"/>
</dbReference>
<evidence type="ECO:0000256" key="7">
    <source>
        <dbReference type="HAMAP-Rule" id="MF_00208"/>
    </source>
</evidence>
<feature type="short sequence motif" description="Meso-diaminopimelate recognition motif" evidence="7">
    <location>
        <begin position="412"/>
        <end position="415"/>
    </location>
</feature>
<dbReference type="NCBIfam" id="NF001124">
    <property type="entry name" value="PRK00139.1-2"/>
    <property type="match status" value="1"/>
</dbReference>
<feature type="binding site" evidence="7">
    <location>
        <position position="181"/>
    </location>
    <ligand>
        <name>UDP-N-acetyl-alpha-D-muramoyl-L-alanyl-D-glutamate</name>
        <dbReference type="ChEBI" id="CHEBI:83900"/>
    </ligand>
</feature>
<dbReference type="EC" id="6.3.2.13" evidence="7"/>
<proteinExistence type="inferred from homology"/>
<feature type="binding site" evidence="7">
    <location>
        <begin position="154"/>
        <end position="155"/>
    </location>
    <ligand>
        <name>UDP-N-acetyl-alpha-D-muramoyl-L-alanyl-D-glutamate</name>
        <dbReference type="ChEBI" id="CHEBI:83900"/>
    </ligand>
</feature>
<evidence type="ECO:0000256" key="4">
    <source>
        <dbReference type="ARBA" id="ARBA00022984"/>
    </source>
</evidence>
<keyword evidence="7 12" id="KW-0436">Ligase</keyword>
<keyword evidence="2 7" id="KW-0132">Cell division</keyword>
<feature type="binding site" evidence="7">
    <location>
        <position position="388"/>
    </location>
    <ligand>
        <name>meso-2,6-diaminopimelate</name>
        <dbReference type="ChEBI" id="CHEBI:57791"/>
    </ligand>
</feature>
<evidence type="ECO:0000259" key="9">
    <source>
        <dbReference type="Pfam" id="PF01225"/>
    </source>
</evidence>
<evidence type="ECO:0000259" key="11">
    <source>
        <dbReference type="Pfam" id="PF08245"/>
    </source>
</evidence>
<evidence type="ECO:0000256" key="8">
    <source>
        <dbReference type="RuleBase" id="RU004135"/>
    </source>
</evidence>
<evidence type="ECO:0000313" key="12">
    <source>
        <dbReference type="EMBL" id="GAA5484747.1"/>
    </source>
</evidence>
<keyword evidence="7" id="KW-0460">Magnesium</keyword>
<comment type="cofactor">
    <cofactor evidence="7">
        <name>Mg(2+)</name>
        <dbReference type="ChEBI" id="CHEBI:18420"/>
    </cofactor>
</comment>
<evidence type="ECO:0000259" key="10">
    <source>
        <dbReference type="Pfam" id="PF02875"/>
    </source>
</evidence>
<feature type="binding site" evidence="7">
    <location>
        <position position="30"/>
    </location>
    <ligand>
        <name>UDP-N-acetyl-alpha-D-muramoyl-L-alanyl-D-glutamate</name>
        <dbReference type="ChEBI" id="CHEBI:83900"/>
    </ligand>
</feature>
<feature type="modified residue" description="N6-carboxylysine" evidence="7">
    <location>
        <position position="221"/>
    </location>
</feature>
<dbReference type="PANTHER" id="PTHR23135">
    <property type="entry name" value="MUR LIGASE FAMILY MEMBER"/>
    <property type="match status" value="1"/>
</dbReference>
<dbReference type="InterPro" id="IPR005761">
    <property type="entry name" value="UDP-N-AcMur-Glu-dNH2Pim_ligase"/>
</dbReference>
<protein>
    <recommendedName>
        <fullName evidence="7">UDP-N-acetylmuramoyl-L-alanyl-D-glutamate--2,6-diaminopimelate ligase</fullName>
        <ecNumber evidence="7">6.3.2.13</ecNumber>
    </recommendedName>
    <alternativeName>
        <fullName evidence="7">Meso-A2pm-adding enzyme</fullName>
    </alternativeName>
    <alternativeName>
        <fullName evidence="7">Meso-diaminopimelate-adding enzyme</fullName>
    </alternativeName>
    <alternativeName>
        <fullName evidence="7">UDP-MurNAc-L-Ala-D-Glu:meso-diaminopimelate ligase</fullName>
    </alternativeName>
    <alternativeName>
        <fullName evidence="7">UDP-MurNAc-tripeptide synthetase</fullName>
    </alternativeName>
    <alternativeName>
        <fullName evidence="7">UDP-N-acetylmuramyl-tripeptide synthetase</fullName>
    </alternativeName>
</protein>
<comment type="catalytic activity">
    <reaction evidence="7">
        <text>UDP-N-acetyl-alpha-D-muramoyl-L-alanyl-D-glutamate + meso-2,6-diaminopimelate + ATP = UDP-N-acetyl-alpha-D-muramoyl-L-alanyl-gamma-D-glutamyl-meso-2,6-diaminopimelate + ADP + phosphate + H(+)</text>
        <dbReference type="Rhea" id="RHEA:23676"/>
        <dbReference type="ChEBI" id="CHEBI:15378"/>
        <dbReference type="ChEBI" id="CHEBI:30616"/>
        <dbReference type="ChEBI" id="CHEBI:43474"/>
        <dbReference type="ChEBI" id="CHEBI:57791"/>
        <dbReference type="ChEBI" id="CHEBI:83900"/>
        <dbReference type="ChEBI" id="CHEBI:83905"/>
        <dbReference type="ChEBI" id="CHEBI:456216"/>
        <dbReference type="EC" id="6.3.2.13"/>
    </reaction>
</comment>